<evidence type="ECO:0000313" key="4">
    <source>
        <dbReference type="Proteomes" id="UP000660110"/>
    </source>
</evidence>
<gene>
    <name evidence="3" type="primary">gerM</name>
    <name evidence="3" type="ORF">GCM10010954_01300</name>
</gene>
<sequence>MKTWGIKPLSIIAFISIGLLTGCLFEGEQSLEEMDGPPEEEATNTEVTSDNMENDEGEDIEEETSTTVQRELYLLDSNGMVVPQTLELPASETVAAQALEYLVKDGPVTELLPSGFQAVLPAGTQIQGVNLKDDGTMIVDVSQEFEEYEAEEEEKILQAMTYTLTQFDGVDRIKLWINGHEQETMPVSGTPISEGVSRSDGINYQESSVNDLVNSEPVTVYYPSQQDGQEVYQVPVTTRVTSEDDLYTSVVQSLLNGPELGTSLLQPFNAGAEVMDTELSEGVLTVSFNEAMLTGEETKALSEEALTSLVMSLTNLPDVESVQVKVEGVEEVLNEAGEVISEPVTLNDVTKVKGL</sequence>
<dbReference type="Proteomes" id="UP000660110">
    <property type="component" value="Unassembled WGS sequence"/>
</dbReference>
<keyword evidence="4" id="KW-1185">Reference proteome</keyword>
<organism evidence="3 4">
    <name type="scientific">Halobacillus andaensis</name>
    <dbReference type="NCBI Taxonomy" id="1176239"/>
    <lineage>
        <taxon>Bacteria</taxon>
        <taxon>Bacillati</taxon>
        <taxon>Bacillota</taxon>
        <taxon>Bacilli</taxon>
        <taxon>Bacillales</taxon>
        <taxon>Bacillaceae</taxon>
        <taxon>Halobacillus</taxon>
    </lineage>
</organism>
<dbReference type="PROSITE" id="PS51257">
    <property type="entry name" value="PROKAR_LIPOPROTEIN"/>
    <property type="match status" value="1"/>
</dbReference>
<protein>
    <submittedName>
        <fullName evidence="3">Spore germination protein GerM</fullName>
    </submittedName>
</protein>
<feature type="region of interest" description="Disordered" evidence="1">
    <location>
        <begin position="30"/>
        <end position="65"/>
    </location>
</feature>
<feature type="domain" description="GerMN" evidence="2">
    <location>
        <begin position="95"/>
        <end position="186"/>
    </location>
</feature>
<dbReference type="InterPro" id="IPR019606">
    <property type="entry name" value="GerMN"/>
</dbReference>
<proteinExistence type="predicted"/>
<reference evidence="3" key="2">
    <citation type="submission" date="2020-09" db="EMBL/GenBank/DDBJ databases">
        <authorList>
            <person name="Sun Q."/>
            <person name="Zhou Y."/>
        </authorList>
    </citation>
    <scope>NUCLEOTIDE SEQUENCE</scope>
    <source>
        <strain evidence="3">CGMCC 1.12153</strain>
    </source>
</reference>
<name>A0A917AYA4_HALAA</name>
<evidence type="ECO:0000256" key="1">
    <source>
        <dbReference type="SAM" id="MobiDB-lite"/>
    </source>
</evidence>
<evidence type="ECO:0000313" key="3">
    <source>
        <dbReference type="EMBL" id="GGF06603.1"/>
    </source>
</evidence>
<accession>A0A917AYA4</accession>
<dbReference type="SMART" id="SM00909">
    <property type="entry name" value="Germane"/>
    <property type="match status" value="2"/>
</dbReference>
<feature type="compositionally biased region" description="Acidic residues" evidence="1">
    <location>
        <begin position="52"/>
        <end position="64"/>
    </location>
</feature>
<reference evidence="3" key="1">
    <citation type="journal article" date="2014" name="Int. J. Syst. Evol. Microbiol.">
        <title>Complete genome sequence of Corynebacterium casei LMG S-19264T (=DSM 44701T), isolated from a smear-ripened cheese.</title>
        <authorList>
            <consortium name="US DOE Joint Genome Institute (JGI-PGF)"/>
            <person name="Walter F."/>
            <person name="Albersmeier A."/>
            <person name="Kalinowski J."/>
            <person name="Ruckert C."/>
        </authorList>
    </citation>
    <scope>NUCLEOTIDE SEQUENCE</scope>
    <source>
        <strain evidence="3">CGMCC 1.12153</strain>
    </source>
</reference>
<evidence type="ECO:0000259" key="2">
    <source>
        <dbReference type="SMART" id="SM00909"/>
    </source>
</evidence>
<comment type="caution">
    <text evidence="3">The sequence shown here is derived from an EMBL/GenBank/DDBJ whole genome shotgun (WGS) entry which is preliminary data.</text>
</comment>
<dbReference type="RefSeq" id="WP_188375535.1">
    <property type="nucleotide sequence ID" value="NZ_BMEL01000001.1"/>
</dbReference>
<dbReference type="EMBL" id="BMEL01000001">
    <property type="protein sequence ID" value="GGF06603.1"/>
    <property type="molecule type" value="Genomic_DNA"/>
</dbReference>
<dbReference type="Pfam" id="PF10646">
    <property type="entry name" value="Germane"/>
    <property type="match status" value="2"/>
</dbReference>
<dbReference type="AlphaFoldDB" id="A0A917AYA4"/>
<feature type="domain" description="GerMN" evidence="2">
    <location>
        <begin position="247"/>
        <end position="335"/>
    </location>
</feature>
<feature type="compositionally biased region" description="Acidic residues" evidence="1">
    <location>
        <begin position="30"/>
        <end position="43"/>
    </location>
</feature>